<name>E9I4X8_DAPPU</name>
<dbReference type="InParanoid" id="E9I4X8"/>
<accession>E9I4X8</accession>
<evidence type="ECO:0000256" key="1">
    <source>
        <dbReference type="SAM" id="MobiDB-lite"/>
    </source>
</evidence>
<dbReference type="KEGG" id="dpx:DAPPUDRAFT_340922"/>
<dbReference type="HOGENOM" id="CLU_2944044_0_0_1"/>
<dbReference type="AlphaFoldDB" id="E9I4X8"/>
<dbReference type="EMBL" id="GL735261">
    <property type="protein sequence ID" value="EFX60952.1"/>
    <property type="molecule type" value="Genomic_DNA"/>
</dbReference>
<feature type="region of interest" description="Disordered" evidence="1">
    <location>
        <begin position="39"/>
        <end position="60"/>
    </location>
</feature>
<protein>
    <submittedName>
        <fullName evidence="2">Uncharacterized protein</fullName>
    </submittedName>
</protein>
<keyword evidence="3" id="KW-1185">Reference proteome</keyword>
<evidence type="ECO:0000313" key="3">
    <source>
        <dbReference type="Proteomes" id="UP000000305"/>
    </source>
</evidence>
<proteinExistence type="predicted"/>
<gene>
    <name evidence="2" type="ORF">DAPPUDRAFT_340922</name>
</gene>
<feature type="compositionally biased region" description="Polar residues" evidence="1">
    <location>
        <begin position="44"/>
        <end position="60"/>
    </location>
</feature>
<reference evidence="2 3" key="1">
    <citation type="journal article" date="2011" name="Science">
        <title>The ecoresponsive genome of Daphnia pulex.</title>
        <authorList>
            <person name="Colbourne J.K."/>
            <person name="Pfrender M.E."/>
            <person name="Gilbert D."/>
            <person name="Thomas W.K."/>
            <person name="Tucker A."/>
            <person name="Oakley T.H."/>
            <person name="Tokishita S."/>
            <person name="Aerts A."/>
            <person name="Arnold G.J."/>
            <person name="Basu M.K."/>
            <person name="Bauer D.J."/>
            <person name="Caceres C.E."/>
            <person name="Carmel L."/>
            <person name="Casola C."/>
            <person name="Choi J.H."/>
            <person name="Detter J.C."/>
            <person name="Dong Q."/>
            <person name="Dusheyko S."/>
            <person name="Eads B.D."/>
            <person name="Frohlich T."/>
            <person name="Geiler-Samerotte K.A."/>
            <person name="Gerlach D."/>
            <person name="Hatcher P."/>
            <person name="Jogdeo S."/>
            <person name="Krijgsveld J."/>
            <person name="Kriventseva E.V."/>
            <person name="Kultz D."/>
            <person name="Laforsch C."/>
            <person name="Lindquist E."/>
            <person name="Lopez J."/>
            <person name="Manak J.R."/>
            <person name="Muller J."/>
            <person name="Pangilinan J."/>
            <person name="Patwardhan R.P."/>
            <person name="Pitluck S."/>
            <person name="Pritham E.J."/>
            <person name="Rechtsteiner A."/>
            <person name="Rho M."/>
            <person name="Rogozin I.B."/>
            <person name="Sakarya O."/>
            <person name="Salamov A."/>
            <person name="Schaack S."/>
            <person name="Shapiro H."/>
            <person name="Shiga Y."/>
            <person name="Skalitzky C."/>
            <person name="Smith Z."/>
            <person name="Souvorov A."/>
            <person name="Sung W."/>
            <person name="Tang Z."/>
            <person name="Tsuchiya D."/>
            <person name="Tu H."/>
            <person name="Vos H."/>
            <person name="Wang M."/>
            <person name="Wolf Y.I."/>
            <person name="Yamagata H."/>
            <person name="Yamada T."/>
            <person name="Ye Y."/>
            <person name="Shaw J.R."/>
            <person name="Andrews J."/>
            <person name="Crease T.J."/>
            <person name="Tang H."/>
            <person name="Lucas S.M."/>
            <person name="Robertson H.M."/>
            <person name="Bork P."/>
            <person name="Koonin E.V."/>
            <person name="Zdobnov E.M."/>
            <person name="Grigoriev I.V."/>
            <person name="Lynch M."/>
            <person name="Boore J.L."/>
        </authorList>
    </citation>
    <scope>NUCLEOTIDE SEQUENCE [LARGE SCALE GENOMIC DNA]</scope>
</reference>
<organism evidence="2 3">
    <name type="scientific">Daphnia pulex</name>
    <name type="common">Water flea</name>
    <dbReference type="NCBI Taxonomy" id="6669"/>
    <lineage>
        <taxon>Eukaryota</taxon>
        <taxon>Metazoa</taxon>
        <taxon>Ecdysozoa</taxon>
        <taxon>Arthropoda</taxon>
        <taxon>Crustacea</taxon>
        <taxon>Branchiopoda</taxon>
        <taxon>Diplostraca</taxon>
        <taxon>Cladocera</taxon>
        <taxon>Anomopoda</taxon>
        <taxon>Daphniidae</taxon>
        <taxon>Daphnia</taxon>
    </lineage>
</organism>
<evidence type="ECO:0000313" key="2">
    <source>
        <dbReference type="EMBL" id="EFX60952.1"/>
    </source>
</evidence>
<sequence length="60" mass="6895">MVRRNVDVKVQAAVVTREKQTVRMNPCRAAYKQWRPLKGRNKEQLGSNNITATETLNHST</sequence>
<dbReference type="Proteomes" id="UP000000305">
    <property type="component" value="Unassembled WGS sequence"/>
</dbReference>